<dbReference type="Pfam" id="PF25954">
    <property type="entry name" value="Beta-barrel_RND_2"/>
    <property type="match status" value="1"/>
</dbReference>
<dbReference type="GO" id="GO:1990281">
    <property type="term" value="C:efflux pump complex"/>
    <property type="evidence" value="ECO:0007669"/>
    <property type="project" value="TreeGrafter"/>
</dbReference>
<protein>
    <submittedName>
        <fullName evidence="4">Multidrug efflux system membrane fusion protein</fullName>
    </submittedName>
</protein>
<name>A0A4R2KUS5_9GAMM</name>
<reference evidence="4 5" key="1">
    <citation type="submission" date="2019-03" db="EMBL/GenBank/DDBJ databases">
        <title>Genomic Encyclopedia of Type Strains, Phase IV (KMG-IV): sequencing the most valuable type-strain genomes for metagenomic binning, comparative biology and taxonomic classification.</title>
        <authorList>
            <person name="Goeker M."/>
        </authorList>
    </citation>
    <scope>NUCLEOTIDE SEQUENCE [LARGE SCALE GENOMIC DNA]</scope>
    <source>
        <strain evidence="4 5">DSM 23344</strain>
    </source>
</reference>
<keyword evidence="2" id="KW-0175">Coiled coil</keyword>
<feature type="coiled-coil region" evidence="2">
    <location>
        <begin position="119"/>
        <end position="170"/>
    </location>
</feature>
<evidence type="ECO:0000256" key="1">
    <source>
        <dbReference type="ARBA" id="ARBA00009477"/>
    </source>
</evidence>
<dbReference type="Gene3D" id="2.40.30.170">
    <property type="match status" value="1"/>
</dbReference>
<dbReference type="RefSeq" id="WP_117314403.1">
    <property type="nucleotide sequence ID" value="NZ_QQSW01000001.1"/>
</dbReference>
<dbReference type="Gene3D" id="2.40.50.100">
    <property type="match status" value="1"/>
</dbReference>
<dbReference type="NCBIfam" id="TIGR01730">
    <property type="entry name" value="RND_mfp"/>
    <property type="match status" value="1"/>
</dbReference>
<dbReference type="PANTHER" id="PTHR30469:SF29">
    <property type="entry name" value="BLR2860 PROTEIN"/>
    <property type="match status" value="1"/>
</dbReference>
<dbReference type="SUPFAM" id="SSF111369">
    <property type="entry name" value="HlyD-like secretion proteins"/>
    <property type="match status" value="1"/>
</dbReference>
<proteinExistence type="inferred from homology"/>
<dbReference type="OrthoDB" id="9806939at2"/>
<evidence type="ECO:0000313" key="5">
    <source>
        <dbReference type="Proteomes" id="UP000294980"/>
    </source>
</evidence>
<dbReference type="AlphaFoldDB" id="A0A4R2KUS5"/>
<dbReference type="InterPro" id="IPR006143">
    <property type="entry name" value="RND_pump_MFP"/>
</dbReference>
<dbReference type="Gene3D" id="1.10.287.470">
    <property type="entry name" value="Helix hairpin bin"/>
    <property type="match status" value="1"/>
</dbReference>
<dbReference type="Proteomes" id="UP000294980">
    <property type="component" value="Unassembled WGS sequence"/>
</dbReference>
<comment type="caution">
    <text evidence="4">The sequence shown here is derived from an EMBL/GenBank/DDBJ whole genome shotgun (WGS) entry which is preliminary data.</text>
</comment>
<dbReference type="GO" id="GO:0015562">
    <property type="term" value="F:efflux transmembrane transporter activity"/>
    <property type="evidence" value="ECO:0007669"/>
    <property type="project" value="TreeGrafter"/>
</dbReference>
<organism evidence="4 5">
    <name type="scientific">Chromatocurvus halotolerans</name>
    <dbReference type="NCBI Taxonomy" id="1132028"/>
    <lineage>
        <taxon>Bacteria</taxon>
        <taxon>Pseudomonadati</taxon>
        <taxon>Pseudomonadota</taxon>
        <taxon>Gammaproteobacteria</taxon>
        <taxon>Cellvibrionales</taxon>
        <taxon>Halieaceae</taxon>
        <taxon>Chromatocurvus</taxon>
    </lineage>
</organism>
<gene>
    <name evidence="4" type="ORF">EV688_10230</name>
</gene>
<evidence type="ECO:0000313" key="4">
    <source>
        <dbReference type="EMBL" id="TCO77573.1"/>
    </source>
</evidence>
<keyword evidence="5" id="KW-1185">Reference proteome</keyword>
<evidence type="ECO:0000256" key="2">
    <source>
        <dbReference type="SAM" id="Coils"/>
    </source>
</evidence>
<sequence length="371" mass="40446">MRKNLITAFLIAAAIGLWLLSGLLSGDEAVDPDTRPVLAEQSFEPREKNELPRVRVREIEAEPRIQRITLRGRTANKRTVVVKSEITGVVTERAVERGERVEQNALLCRLADDDRSAAVAEAEAMLRRATLEYEGSQRLKEKGLQSDTAIAQAEASQAAAEAVLRRARLNLARTEIRAPFAGMVEEIHANSGDYLSPGGDCVTLLDLDPMLLTARVTERDVSAIEKGDSVNARIATGQEVTGIVSFVGRQSDNQTRTYALEATVDNSDYALRSGVTATLFIARDEVQAHRVSPALFALDDAGRVGVRILDDRDQVEFRHITIIEDTPNGAWITGLPDRTRLIIVGQESVVPGQRVEPVTESGTVASRSASS</sequence>
<comment type="similarity">
    <text evidence="1">Belongs to the membrane fusion protein (MFP) (TC 8.A.1) family.</text>
</comment>
<dbReference type="PANTHER" id="PTHR30469">
    <property type="entry name" value="MULTIDRUG RESISTANCE PROTEIN MDTA"/>
    <property type="match status" value="1"/>
</dbReference>
<evidence type="ECO:0000259" key="3">
    <source>
        <dbReference type="Pfam" id="PF25954"/>
    </source>
</evidence>
<accession>A0A4R2KUS5</accession>
<dbReference type="InterPro" id="IPR058792">
    <property type="entry name" value="Beta-barrel_RND_2"/>
</dbReference>
<feature type="domain" description="CusB-like beta-barrel" evidence="3">
    <location>
        <begin position="212"/>
        <end position="282"/>
    </location>
</feature>
<dbReference type="EMBL" id="SLWX01000002">
    <property type="protein sequence ID" value="TCO77573.1"/>
    <property type="molecule type" value="Genomic_DNA"/>
</dbReference>